<evidence type="ECO:0000313" key="1">
    <source>
        <dbReference type="EMBL" id="MBB5770854.1"/>
    </source>
</evidence>
<dbReference type="Proteomes" id="UP000556201">
    <property type="component" value="Unassembled WGS sequence"/>
</dbReference>
<sequence length="81" mass="8926">MARKTIYCAQAFWRRGGRLVGGEVRQFLNEDRARAGADILLTGADGVAVFSLEGHPDEDLWDEPKMIALMGDTPRHDVLAA</sequence>
<dbReference type="RefSeq" id="WP_184278454.1">
    <property type="nucleotide sequence ID" value="NZ_JACHLJ010000001.1"/>
</dbReference>
<name>A0A7W9FSN9_BREVE</name>
<gene>
    <name evidence="1" type="ORF">HNP47_000823</name>
</gene>
<organism evidence="1 2">
    <name type="scientific">Brevundimonas vesicularis</name>
    <name type="common">Pseudomonas vesicularis</name>
    <dbReference type="NCBI Taxonomy" id="41276"/>
    <lineage>
        <taxon>Bacteria</taxon>
        <taxon>Pseudomonadati</taxon>
        <taxon>Pseudomonadota</taxon>
        <taxon>Alphaproteobacteria</taxon>
        <taxon>Caulobacterales</taxon>
        <taxon>Caulobacteraceae</taxon>
        <taxon>Brevundimonas</taxon>
    </lineage>
</organism>
<evidence type="ECO:0000313" key="2">
    <source>
        <dbReference type="Proteomes" id="UP000556201"/>
    </source>
</evidence>
<proteinExistence type="predicted"/>
<comment type="caution">
    <text evidence="1">The sequence shown here is derived from an EMBL/GenBank/DDBJ whole genome shotgun (WGS) entry which is preliminary data.</text>
</comment>
<reference evidence="1 2" key="1">
    <citation type="submission" date="2020-08" db="EMBL/GenBank/DDBJ databases">
        <title>Functional genomics of gut bacteria from endangered species of beetles.</title>
        <authorList>
            <person name="Carlos-Shanley C."/>
        </authorList>
    </citation>
    <scope>NUCLEOTIDE SEQUENCE [LARGE SCALE GENOMIC DNA]</scope>
    <source>
        <strain evidence="1 2">S00192</strain>
    </source>
</reference>
<dbReference type="AlphaFoldDB" id="A0A7W9FSN9"/>
<protein>
    <submittedName>
        <fullName evidence="1">Uncharacterized protein</fullName>
    </submittedName>
</protein>
<accession>A0A7W9FSN9</accession>
<dbReference type="EMBL" id="JACHLJ010000001">
    <property type="protein sequence ID" value="MBB5770854.1"/>
    <property type="molecule type" value="Genomic_DNA"/>
</dbReference>